<dbReference type="Gene3D" id="3.20.20.100">
    <property type="entry name" value="NADP-dependent oxidoreductase domain"/>
    <property type="match status" value="1"/>
</dbReference>
<keyword evidence="1" id="KW-0812">Transmembrane</keyword>
<organism evidence="3">
    <name type="scientific">bioreactor metagenome</name>
    <dbReference type="NCBI Taxonomy" id="1076179"/>
    <lineage>
        <taxon>unclassified sequences</taxon>
        <taxon>metagenomes</taxon>
        <taxon>ecological metagenomes</taxon>
    </lineage>
</organism>
<dbReference type="PROSITE" id="PS51379">
    <property type="entry name" value="4FE4S_FER_2"/>
    <property type="match status" value="1"/>
</dbReference>
<feature type="transmembrane region" description="Helical" evidence="1">
    <location>
        <begin position="21"/>
        <end position="37"/>
    </location>
</feature>
<reference evidence="3" key="1">
    <citation type="submission" date="2019-08" db="EMBL/GenBank/DDBJ databases">
        <authorList>
            <person name="Kucharzyk K."/>
            <person name="Murdoch R.W."/>
            <person name="Higgins S."/>
            <person name="Loffler F."/>
        </authorList>
    </citation>
    <scope>NUCLEOTIDE SEQUENCE</scope>
</reference>
<dbReference type="EMBL" id="VSSQ01002836">
    <property type="protein sequence ID" value="MPM17652.1"/>
    <property type="molecule type" value="Genomic_DNA"/>
</dbReference>
<dbReference type="SUPFAM" id="SSF51430">
    <property type="entry name" value="NAD(P)-linked oxidoreductase"/>
    <property type="match status" value="1"/>
</dbReference>
<dbReference type="AlphaFoldDB" id="A0A644XN85"/>
<sequence>MYAMKENDGKQKISRRTALKYMGLGAAVIPASLYLGGCTKKTDKSQPVPDLTNIPTDKMTYTALSKTGDKISLLGFGTMRYPTVERETPEGIRKFIDEEKAGQLVDYAIAHGINYFDTAWMYHQGESEIVTGKLLKKYPRNSFYLATKLPGSVKSREDAIATYHKQLEKLQVDYFDYYHLHSLSSDVMYERIYKEWGMLDFLLNEKKEGRIRNLGWSFHGDQPLFDKVLAEPVDWDFVMIQMNYFDWKYGRVPAEYMYNRLVERNIPVMIMEPLLGSRLAKVSRAVSEMMQEERSGDTPAQWAFRFVGSHPQVMVVLSGMTLMEHLQENIKTYSPLVPVTDKQKDMLAKAAEIIRTYKIIPCTDCKYCVPCPYGVDIPGILLYYNKATWDSNLPDLEGQRDAEFERASRAFLVDYNRTIPELEQANHCINCGECEPTCPQNIKIPTDLLKIDNLVQQLKTT</sequence>
<dbReference type="PANTHER" id="PTHR43312">
    <property type="entry name" value="D-THREO-ALDOSE 1-DEHYDROGENASE"/>
    <property type="match status" value="1"/>
</dbReference>
<evidence type="ECO:0000313" key="3">
    <source>
        <dbReference type="EMBL" id="MPM17652.1"/>
    </source>
</evidence>
<dbReference type="PANTHER" id="PTHR43312:SF2">
    <property type="entry name" value="OXIDOREDUCTASE"/>
    <property type="match status" value="1"/>
</dbReference>
<comment type="caution">
    <text evidence="3">The sequence shown here is derived from an EMBL/GenBank/DDBJ whole genome shotgun (WGS) entry which is preliminary data.</text>
</comment>
<evidence type="ECO:0000256" key="1">
    <source>
        <dbReference type="SAM" id="Phobius"/>
    </source>
</evidence>
<dbReference type="Pfam" id="PF13187">
    <property type="entry name" value="Fer4_9"/>
    <property type="match status" value="1"/>
</dbReference>
<dbReference type="InterPro" id="IPR023210">
    <property type="entry name" value="NADP_OxRdtase_dom"/>
</dbReference>
<proteinExistence type="predicted"/>
<dbReference type="InterPro" id="IPR017896">
    <property type="entry name" value="4Fe4S_Fe-S-bd"/>
</dbReference>
<keyword evidence="1" id="KW-1133">Transmembrane helix</keyword>
<dbReference type="InterPro" id="IPR053135">
    <property type="entry name" value="AKR2_Oxidoreductase"/>
</dbReference>
<feature type="domain" description="4Fe-4S ferredoxin-type" evidence="2">
    <location>
        <begin position="418"/>
        <end position="447"/>
    </location>
</feature>
<evidence type="ECO:0000259" key="2">
    <source>
        <dbReference type="PROSITE" id="PS51379"/>
    </source>
</evidence>
<dbReference type="InterPro" id="IPR017900">
    <property type="entry name" value="4Fe4S_Fe_S_CS"/>
</dbReference>
<protein>
    <recommendedName>
        <fullName evidence="2">4Fe-4S ferredoxin-type domain-containing protein</fullName>
    </recommendedName>
</protein>
<dbReference type="Pfam" id="PF00248">
    <property type="entry name" value="Aldo_ket_red"/>
    <property type="match status" value="1"/>
</dbReference>
<dbReference type="CDD" id="cd19096">
    <property type="entry name" value="AKR_Fe-S_oxidoreductase"/>
    <property type="match status" value="1"/>
</dbReference>
<keyword evidence="1" id="KW-0472">Membrane</keyword>
<accession>A0A644XN85</accession>
<dbReference type="SUPFAM" id="SSF46548">
    <property type="entry name" value="alpha-helical ferredoxin"/>
    <property type="match status" value="1"/>
</dbReference>
<dbReference type="InterPro" id="IPR036812">
    <property type="entry name" value="NAD(P)_OxRdtase_dom_sf"/>
</dbReference>
<name>A0A644XN85_9ZZZZ</name>
<gene>
    <name evidence="3" type="ORF">SDC9_64049</name>
</gene>
<dbReference type="PROSITE" id="PS00198">
    <property type="entry name" value="4FE4S_FER_1"/>
    <property type="match status" value="1"/>
</dbReference>